<evidence type="ECO:0000313" key="1">
    <source>
        <dbReference type="EMBL" id="SVD44577.1"/>
    </source>
</evidence>
<dbReference type="AlphaFoldDB" id="A0A382VDN5"/>
<protein>
    <submittedName>
        <fullName evidence="1">Uncharacterized protein</fullName>
    </submittedName>
</protein>
<reference evidence="1" key="1">
    <citation type="submission" date="2018-05" db="EMBL/GenBank/DDBJ databases">
        <authorList>
            <person name="Lanie J.A."/>
            <person name="Ng W.-L."/>
            <person name="Kazmierczak K.M."/>
            <person name="Andrzejewski T.M."/>
            <person name="Davidsen T.M."/>
            <person name="Wayne K.J."/>
            <person name="Tettelin H."/>
            <person name="Glass J.I."/>
            <person name="Rusch D."/>
            <person name="Podicherti R."/>
            <person name="Tsui H.-C.T."/>
            <person name="Winkler M.E."/>
        </authorList>
    </citation>
    <scope>NUCLEOTIDE SEQUENCE</scope>
</reference>
<dbReference type="EMBL" id="UINC01151147">
    <property type="protein sequence ID" value="SVD44577.1"/>
    <property type="molecule type" value="Genomic_DNA"/>
</dbReference>
<proteinExistence type="predicted"/>
<organism evidence="1">
    <name type="scientific">marine metagenome</name>
    <dbReference type="NCBI Taxonomy" id="408172"/>
    <lineage>
        <taxon>unclassified sequences</taxon>
        <taxon>metagenomes</taxon>
        <taxon>ecological metagenomes</taxon>
    </lineage>
</organism>
<accession>A0A382VDN5</accession>
<name>A0A382VDN5_9ZZZZ</name>
<sequence length="109" mass="12775">MEILFLIIVLVVLALAVFSSRKDQASKADNRKDQVLQQKEDYAQEDVMTYGQVQQRREDLLNVLDENLGDKPDQRDQIKKIINDWADLKIKAFQDRRSWVRNPDKDKAS</sequence>
<gene>
    <name evidence="1" type="ORF">METZ01_LOCUS397431</name>
</gene>